<evidence type="ECO:0000256" key="1">
    <source>
        <dbReference type="ARBA" id="ARBA00022729"/>
    </source>
</evidence>
<dbReference type="Gene3D" id="2.60.40.1120">
    <property type="entry name" value="Carboxypeptidase-like, regulatory domain"/>
    <property type="match status" value="1"/>
</dbReference>
<keyword evidence="4" id="KW-0675">Receptor</keyword>
<dbReference type="Pfam" id="PF13715">
    <property type="entry name" value="CarbopepD_reg_2"/>
    <property type="match status" value="1"/>
</dbReference>
<evidence type="ECO:0000313" key="4">
    <source>
        <dbReference type="EMBL" id="KAA2217124.1"/>
    </source>
</evidence>
<proteinExistence type="predicted"/>
<dbReference type="Gene3D" id="2.170.130.10">
    <property type="entry name" value="TonB-dependent receptor, plug domain"/>
    <property type="match status" value="1"/>
</dbReference>
<dbReference type="Pfam" id="PF07715">
    <property type="entry name" value="Plug"/>
    <property type="match status" value="1"/>
</dbReference>
<reference evidence="4 5" key="1">
    <citation type="submission" date="2019-09" db="EMBL/GenBank/DDBJ databases">
        <authorList>
            <person name="Khan S.A."/>
            <person name="Jeon C.O."/>
            <person name="Chun B.H."/>
            <person name="Jeong S.E."/>
        </authorList>
    </citation>
    <scope>NUCLEOTIDE SEQUENCE [LARGE SCALE GENOMIC DNA]</scope>
    <source>
        <strain evidence="4 5">KCTC 42508</strain>
    </source>
</reference>
<dbReference type="PANTHER" id="PTHR30069:SF29">
    <property type="entry name" value="HEMOGLOBIN AND HEMOGLOBIN-HAPTOGLOBIN-BINDING PROTEIN 1-RELATED"/>
    <property type="match status" value="1"/>
</dbReference>
<dbReference type="AlphaFoldDB" id="A0A5B2TS49"/>
<evidence type="ECO:0000313" key="5">
    <source>
        <dbReference type="Proteomes" id="UP000323188"/>
    </source>
</evidence>
<name>A0A5B2TS49_9FLAO</name>
<dbReference type="GO" id="GO:0009279">
    <property type="term" value="C:cell outer membrane"/>
    <property type="evidence" value="ECO:0007669"/>
    <property type="project" value="TreeGrafter"/>
</dbReference>
<dbReference type="SUPFAM" id="SSF56935">
    <property type="entry name" value="Porins"/>
    <property type="match status" value="1"/>
</dbReference>
<dbReference type="EMBL" id="VUOE01000002">
    <property type="protein sequence ID" value="KAA2217124.1"/>
    <property type="molecule type" value="Genomic_DNA"/>
</dbReference>
<feature type="non-terminal residue" evidence="4">
    <location>
        <position position="479"/>
    </location>
</feature>
<dbReference type="InterPro" id="IPR039426">
    <property type="entry name" value="TonB-dep_rcpt-like"/>
</dbReference>
<dbReference type="GO" id="GO:0015344">
    <property type="term" value="F:siderophore uptake transmembrane transporter activity"/>
    <property type="evidence" value="ECO:0007669"/>
    <property type="project" value="TreeGrafter"/>
</dbReference>
<feature type="region of interest" description="Disordered" evidence="2">
    <location>
        <begin position="114"/>
        <end position="137"/>
    </location>
</feature>
<dbReference type="InterPro" id="IPR012910">
    <property type="entry name" value="Plug_dom"/>
</dbReference>
<feature type="compositionally biased region" description="Basic and acidic residues" evidence="2">
    <location>
        <begin position="122"/>
        <end position="133"/>
    </location>
</feature>
<protein>
    <submittedName>
        <fullName evidence="4">TonB-dependent receptor plug domain-containing protein</fullName>
    </submittedName>
</protein>
<comment type="caution">
    <text evidence="4">The sequence shown here is derived from an EMBL/GenBank/DDBJ whole genome shotgun (WGS) entry which is preliminary data.</text>
</comment>
<dbReference type="RefSeq" id="WP_154919516.1">
    <property type="nucleotide sequence ID" value="NZ_VUOE01000002.1"/>
</dbReference>
<dbReference type="InterPro" id="IPR037066">
    <property type="entry name" value="Plug_dom_sf"/>
</dbReference>
<sequence length="479" mass="53471">MRYYLILLFVFTGFRVSAQDCNSILVGEVYDFHDNRPLDGASVSITGKDRTTLSKEDGKFSFRNLCDGVLELEISHPSCTTKFVIITIKGDTFEKVFLEHHLEELEEVKVVGNIPKNTNSGQEDRLSQKDIERSSGGSLGDALKRITGVSTLNTGGNIVKPVIQGLNGSRVLILNNNVRMQDMEWGDEHAPNVDINANQEISVIKGAAALEYGGDAVGGVIVLNPSPIVRRDSLLGKTQMNLFSNGRGGNITSSLTRSYESGLYITGQGSFKRLGDLEASDYVLSNTGIREMGISLNVGKRDFIQGWEAYYSYFDTEIGILRASHIGNVDDLIQSINSEQPNVINDFTYTISRPNQEVSHHLGKLNYYRRMEGFGKWTLQYDFQKNRRFEYDIRVGDDADKASLDLQLTTHSLLTDIKFDAKRGLDIKVGLMGRYQNNFANPDTGVRRLIPDYDKYDLGAYSVAEYSLNESWTVDAGLR</sequence>
<gene>
    <name evidence="4" type="ORF">F0361_14215</name>
</gene>
<evidence type="ECO:0000259" key="3">
    <source>
        <dbReference type="Pfam" id="PF07715"/>
    </source>
</evidence>
<organism evidence="4 5">
    <name type="scientific">Maribacter flavus</name>
    <dbReference type="NCBI Taxonomy" id="1658664"/>
    <lineage>
        <taxon>Bacteria</taxon>
        <taxon>Pseudomonadati</taxon>
        <taxon>Bacteroidota</taxon>
        <taxon>Flavobacteriia</taxon>
        <taxon>Flavobacteriales</taxon>
        <taxon>Flavobacteriaceae</taxon>
        <taxon>Maribacter</taxon>
    </lineage>
</organism>
<feature type="domain" description="TonB-dependent receptor plug" evidence="3">
    <location>
        <begin position="121"/>
        <end position="220"/>
    </location>
</feature>
<dbReference type="InterPro" id="IPR008969">
    <property type="entry name" value="CarboxyPept-like_regulatory"/>
</dbReference>
<dbReference type="GO" id="GO:0044718">
    <property type="term" value="P:siderophore transmembrane transport"/>
    <property type="evidence" value="ECO:0007669"/>
    <property type="project" value="TreeGrafter"/>
</dbReference>
<dbReference type="SUPFAM" id="SSF49464">
    <property type="entry name" value="Carboxypeptidase regulatory domain-like"/>
    <property type="match status" value="1"/>
</dbReference>
<evidence type="ECO:0000256" key="2">
    <source>
        <dbReference type="SAM" id="MobiDB-lite"/>
    </source>
</evidence>
<accession>A0A5B2TS49</accession>
<keyword evidence="1" id="KW-0732">Signal</keyword>
<dbReference type="PANTHER" id="PTHR30069">
    <property type="entry name" value="TONB-DEPENDENT OUTER MEMBRANE RECEPTOR"/>
    <property type="match status" value="1"/>
</dbReference>
<dbReference type="Proteomes" id="UP000323188">
    <property type="component" value="Unassembled WGS sequence"/>
</dbReference>